<gene>
    <name evidence="4" type="ORF">ACFY35_06860</name>
</gene>
<evidence type="ECO:0000259" key="2">
    <source>
        <dbReference type="Pfam" id="PF20014"/>
    </source>
</evidence>
<dbReference type="Pfam" id="PF20013">
    <property type="entry name" value="GAP1-N2"/>
    <property type="match status" value="1"/>
</dbReference>
<dbReference type="InterPro" id="IPR045401">
    <property type="entry name" value="GAP1-M"/>
</dbReference>
<feature type="domain" description="GTPase-associated protein 1 N-terminal" evidence="1">
    <location>
        <begin position="3"/>
        <end position="135"/>
    </location>
</feature>
<keyword evidence="5" id="KW-1185">Reference proteome</keyword>
<evidence type="ECO:0000313" key="4">
    <source>
        <dbReference type="EMBL" id="MFF5289138.1"/>
    </source>
</evidence>
<evidence type="ECO:0000313" key="5">
    <source>
        <dbReference type="Proteomes" id="UP001602245"/>
    </source>
</evidence>
<protein>
    <submittedName>
        <fullName evidence="4">GTPase-associated protein 1-related protein</fullName>
    </submittedName>
</protein>
<evidence type="ECO:0000259" key="3">
    <source>
        <dbReference type="Pfam" id="PF20052"/>
    </source>
</evidence>
<accession>A0ABW6W771</accession>
<dbReference type="InterPro" id="IPR045402">
    <property type="entry name" value="GAP1-N2"/>
</dbReference>
<reference evidence="4 5" key="1">
    <citation type="submission" date="2024-10" db="EMBL/GenBank/DDBJ databases">
        <title>The Natural Products Discovery Center: Release of the First 8490 Sequenced Strains for Exploring Actinobacteria Biosynthetic Diversity.</title>
        <authorList>
            <person name="Kalkreuter E."/>
            <person name="Kautsar S.A."/>
            <person name="Yang D."/>
            <person name="Bader C.D."/>
            <person name="Teijaro C.N."/>
            <person name="Fluegel L."/>
            <person name="Davis C.M."/>
            <person name="Simpson J.R."/>
            <person name="Lauterbach L."/>
            <person name="Steele A.D."/>
            <person name="Gui C."/>
            <person name="Meng S."/>
            <person name="Li G."/>
            <person name="Viehrig K."/>
            <person name="Ye F."/>
            <person name="Su P."/>
            <person name="Kiefer A.F."/>
            <person name="Nichols A."/>
            <person name="Cepeda A.J."/>
            <person name="Yan W."/>
            <person name="Fan B."/>
            <person name="Jiang Y."/>
            <person name="Adhikari A."/>
            <person name="Zheng C.-J."/>
            <person name="Schuster L."/>
            <person name="Cowan T.M."/>
            <person name="Smanski M.J."/>
            <person name="Chevrette M.G."/>
            <person name="De Carvalho L.P.S."/>
            <person name="Shen B."/>
        </authorList>
    </citation>
    <scope>NUCLEOTIDE SEQUENCE [LARGE SCALE GENOMIC DNA]</scope>
    <source>
        <strain evidence="4 5">NPDC000087</strain>
    </source>
</reference>
<evidence type="ECO:0000259" key="1">
    <source>
        <dbReference type="Pfam" id="PF20013"/>
    </source>
</evidence>
<feature type="domain" description="GTPase-associated protein 1-like C-terminal" evidence="3">
    <location>
        <begin position="277"/>
        <end position="779"/>
    </location>
</feature>
<dbReference type="EMBL" id="JBIAZU010000001">
    <property type="protein sequence ID" value="MFF5289138.1"/>
    <property type="molecule type" value="Genomic_DNA"/>
</dbReference>
<feature type="domain" description="GTPase-associated protein 1 middle" evidence="2">
    <location>
        <begin position="152"/>
        <end position="249"/>
    </location>
</feature>
<dbReference type="Pfam" id="PF20052">
    <property type="entry name" value="GAP1-C"/>
    <property type="match status" value="1"/>
</dbReference>
<organism evidence="4 5">
    <name type="scientific">Paractinoplanes globisporus</name>
    <dbReference type="NCBI Taxonomy" id="113565"/>
    <lineage>
        <taxon>Bacteria</taxon>
        <taxon>Bacillati</taxon>
        <taxon>Actinomycetota</taxon>
        <taxon>Actinomycetes</taxon>
        <taxon>Micromonosporales</taxon>
        <taxon>Micromonosporaceae</taxon>
        <taxon>Paractinoplanes</taxon>
    </lineage>
</organism>
<dbReference type="InterPro" id="IPR049532">
    <property type="entry name" value="GAP1-like_C"/>
</dbReference>
<dbReference type="Pfam" id="PF20014">
    <property type="entry name" value="GAP1-M"/>
    <property type="match status" value="1"/>
</dbReference>
<name>A0ABW6W771_9ACTN</name>
<dbReference type="Proteomes" id="UP001602245">
    <property type="component" value="Unassembled WGS sequence"/>
</dbReference>
<proteinExistence type="predicted"/>
<sequence length="817" mass="87745">MAFGQMYYTSCRKGLSGAPGFQFNAVSRGIGPDVLREAEALTSYQPPRAIAQAPSEENVRRAPVNLCYLPGPTALLANVVYVGADYSRRPGNYFAHTLVSRDPGGDLRAVLPIELWRAPFWVRDEVDGTELPELPGPLPTGALDRTAVAVFLREHQGAAHLPALLTAAEETVRTKRRKVVVAGADSDEVARWIATLSYLLPPATAARMSFATYDRDPRYSRVDVIGAIGGVDLDLGGNELTAYHLFDFTAGRVSAIDVHPLARILAELDPADAGEAWSRATEVAGGDEQSFDDWLPVVAAALMTWPRGPESARDEPAVVAAWLSEHASRLAPDWVGEVGRAVLAFLTAAPGESDLAALRDLAVAASRCPAAGLLDAVEVRSVDVLFAGLRATGEPAAGPQPRLTTDRARRHAVERISAELPNLPASATARLVAWADAAGLALDPPALERAGERIVGPAVLHNPDDELLRDVLARTPPMRAGVVRYLDAVGADELDRMVDALGTGLADLLGRELAGAGPWTRRAVVVAEVRSGVLDEVDGLAAVVSGPGPVDDRLLSMLFGDRPWTLDQARRILDLLDDRGRSATAVLRRIEDTVLADGDEKGVGAYARFCARLRPTAVYAGLGDRARARIDLLAHAASWIHRLSRQRKDYAGPIGEFRKWFAALAAADQRLVEAVLAARFDEMYPPVRARLLVGMPGLRHAYCAGLSQRLSRREGDVETALAALVTLAGVARLNPTPPVRTAAGELDGVLRRSVGRWNGRAQHRLLDMLALDHQPATVAWIAQWMEQLSPGMLGRVRGLLGRGRGAPEGARAGWWGR</sequence>
<comment type="caution">
    <text evidence="4">The sequence shown here is derived from an EMBL/GenBank/DDBJ whole genome shotgun (WGS) entry which is preliminary data.</text>
</comment>
<dbReference type="RefSeq" id="WP_020509485.1">
    <property type="nucleotide sequence ID" value="NZ_JBIAZU010000001.1"/>
</dbReference>